<evidence type="ECO:0000313" key="3">
    <source>
        <dbReference type="Proteomes" id="UP001176941"/>
    </source>
</evidence>
<dbReference type="Proteomes" id="UP001176941">
    <property type="component" value="Chromosome 27"/>
</dbReference>
<protein>
    <submittedName>
        <fullName evidence="2">Uncharacterized protein</fullName>
    </submittedName>
</protein>
<reference evidence="2" key="1">
    <citation type="submission" date="2023-04" db="EMBL/GenBank/DDBJ databases">
        <authorList>
            <consortium name="ELIXIR-Norway"/>
        </authorList>
    </citation>
    <scope>NUCLEOTIDE SEQUENCE [LARGE SCALE GENOMIC DNA]</scope>
</reference>
<dbReference type="EMBL" id="OX459963">
    <property type="protein sequence ID" value="CAI9168045.1"/>
    <property type="molecule type" value="Genomic_DNA"/>
</dbReference>
<evidence type="ECO:0000313" key="2">
    <source>
        <dbReference type="EMBL" id="CAI9168045.1"/>
    </source>
</evidence>
<sequence length="110" mass="12021">MTSDTSGAGSARCTEKAGSAQGLSTPSPAHKVLRKRSRAQKLPEPRVISRRRAWAAWTGLGSFQESGAESSPPDEALLFPEKQRNQALPTVLPQIFRIKTFFKSVQTKPN</sequence>
<organism evidence="2 3">
    <name type="scientific">Rangifer tarandus platyrhynchus</name>
    <name type="common">Svalbard reindeer</name>
    <dbReference type="NCBI Taxonomy" id="3082113"/>
    <lineage>
        <taxon>Eukaryota</taxon>
        <taxon>Metazoa</taxon>
        <taxon>Chordata</taxon>
        <taxon>Craniata</taxon>
        <taxon>Vertebrata</taxon>
        <taxon>Euteleostomi</taxon>
        <taxon>Mammalia</taxon>
        <taxon>Eutheria</taxon>
        <taxon>Laurasiatheria</taxon>
        <taxon>Artiodactyla</taxon>
        <taxon>Ruminantia</taxon>
        <taxon>Pecora</taxon>
        <taxon>Cervidae</taxon>
        <taxon>Odocoileinae</taxon>
        <taxon>Rangifer</taxon>
    </lineage>
</organism>
<accession>A0ABN8Z2G8</accession>
<gene>
    <name evidence="2" type="ORF">MRATA1EN1_LOCUS17007</name>
</gene>
<feature type="region of interest" description="Disordered" evidence="1">
    <location>
        <begin position="1"/>
        <end position="44"/>
    </location>
</feature>
<proteinExistence type="predicted"/>
<evidence type="ECO:0000256" key="1">
    <source>
        <dbReference type="SAM" id="MobiDB-lite"/>
    </source>
</evidence>
<name>A0ABN8Z2G8_RANTA</name>
<keyword evidence="3" id="KW-1185">Reference proteome</keyword>